<name>A0ABS3YQM4_9BACT</name>
<proteinExistence type="predicted"/>
<dbReference type="RefSeq" id="WP_209138195.1">
    <property type="nucleotide sequence ID" value="NZ_JAGHKO010000001.1"/>
</dbReference>
<evidence type="ECO:0000313" key="1">
    <source>
        <dbReference type="EMBL" id="MBO9200139.1"/>
    </source>
</evidence>
<keyword evidence="2" id="KW-1185">Reference proteome</keyword>
<dbReference type="Pfam" id="PF08889">
    <property type="entry name" value="WbqC"/>
    <property type="match status" value="1"/>
</dbReference>
<dbReference type="InterPro" id="IPR014985">
    <property type="entry name" value="WbqC"/>
</dbReference>
<organism evidence="1 2">
    <name type="scientific">Niastella soli</name>
    <dbReference type="NCBI Taxonomy" id="2821487"/>
    <lineage>
        <taxon>Bacteria</taxon>
        <taxon>Pseudomonadati</taxon>
        <taxon>Bacteroidota</taxon>
        <taxon>Chitinophagia</taxon>
        <taxon>Chitinophagales</taxon>
        <taxon>Chitinophagaceae</taxon>
        <taxon>Niastella</taxon>
    </lineage>
</organism>
<gene>
    <name evidence="1" type="ORF">J7I42_07715</name>
</gene>
<comment type="caution">
    <text evidence="1">The sequence shown here is derived from an EMBL/GenBank/DDBJ whole genome shotgun (WGS) entry which is preliminary data.</text>
</comment>
<dbReference type="EMBL" id="JAGHKO010000001">
    <property type="protein sequence ID" value="MBO9200139.1"/>
    <property type="molecule type" value="Genomic_DNA"/>
</dbReference>
<reference evidence="1 2" key="1">
    <citation type="submission" date="2021-03" db="EMBL/GenBank/DDBJ databases">
        <title>Assistant Professor.</title>
        <authorList>
            <person name="Huq M.A."/>
        </authorList>
    </citation>
    <scope>NUCLEOTIDE SEQUENCE [LARGE SCALE GENOMIC DNA]</scope>
    <source>
        <strain evidence="1 2">MAH-29</strain>
    </source>
</reference>
<evidence type="ECO:0000313" key="2">
    <source>
        <dbReference type="Proteomes" id="UP000677244"/>
    </source>
</evidence>
<protein>
    <submittedName>
        <fullName evidence="1">WbqC family protein</fullName>
    </submittedName>
</protein>
<sequence length="232" mass="26845">MKLAIMQPYIFPYLGYFQLISAVDKFVIYDDVNFITRGWINRNNILVNGKPWLFTIPLKDASQNRLINEIELIENSGWENKFLKTVEQSYKKAPFFKDVFSLVSDVILSKTSHIGRLATLSIKSTADYIGISTTFIDSSLVYNNAQLKAQNRILDICKLENAHHYINPIGGVEIYSRELFEQEGIKINFIKTASHSYNQYNNEFTPYLSIIDVLMFNSKPQVIDFLTKYELI</sequence>
<accession>A0ABS3YQM4</accession>
<dbReference type="Proteomes" id="UP000677244">
    <property type="component" value="Unassembled WGS sequence"/>
</dbReference>